<evidence type="ECO:0000313" key="2">
    <source>
        <dbReference type="EMBL" id="CAI9158575.1"/>
    </source>
</evidence>
<protein>
    <submittedName>
        <fullName evidence="2">Uncharacterized protein</fullName>
    </submittedName>
</protein>
<keyword evidence="3" id="KW-1185">Reference proteome</keyword>
<proteinExistence type="predicted"/>
<evidence type="ECO:0000313" key="3">
    <source>
        <dbReference type="Proteomes" id="UP001176941"/>
    </source>
</evidence>
<organism evidence="2 3">
    <name type="scientific">Rangifer tarandus platyrhynchus</name>
    <name type="common">Svalbard reindeer</name>
    <dbReference type="NCBI Taxonomy" id="3082113"/>
    <lineage>
        <taxon>Eukaryota</taxon>
        <taxon>Metazoa</taxon>
        <taxon>Chordata</taxon>
        <taxon>Craniata</taxon>
        <taxon>Vertebrata</taxon>
        <taxon>Euteleostomi</taxon>
        <taxon>Mammalia</taxon>
        <taxon>Eutheria</taxon>
        <taxon>Laurasiatheria</taxon>
        <taxon>Artiodactyla</taxon>
        <taxon>Ruminantia</taxon>
        <taxon>Pecora</taxon>
        <taxon>Cervidae</taxon>
        <taxon>Odocoileinae</taxon>
        <taxon>Rangifer</taxon>
    </lineage>
</organism>
<feature type="compositionally biased region" description="Basic residues" evidence="1">
    <location>
        <begin position="32"/>
        <end position="42"/>
    </location>
</feature>
<gene>
    <name evidence="2" type="ORF">MRATA1EN1_LOCUS7537</name>
</gene>
<dbReference type="Proteomes" id="UP001176941">
    <property type="component" value="Chromosome 17"/>
</dbReference>
<evidence type="ECO:0000256" key="1">
    <source>
        <dbReference type="SAM" id="MobiDB-lite"/>
    </source>
</evidence>
<dbReference type="EMBL" id="OX459953">
    <property type="protein sequence ID" value="CAI9158575.1"/>
    <property type="molecule type" value="Genomic_DNA"/>
</dbReference>
<feature type="region of interest" description="Disordered" evidence="1">
    <location>
        <begin position="1"/>
        <end position="99"/>
    </location>
</feature>
<reference evidence="2" key="1">
    <citation type="submission" date="2023-04" db="EMBL/GenBank/DDBJ databases">
        <authorList>
            <consortium name="ELIXIR-Norway"/>
        </authorList>
    </citation>
    <scope>NUCLEOTIDE SEQUENCE [LARGE SCALE GENOMIC DNA]</scope>
</reference>
<sequence length="99" mass="10823">MMFSQSPIFQGQGMEAEKSKSQADGRNSVRGMSRKTKPRWVNHRLERHTSSPPSLFSLHAHPQPASIGTSSPGSRVARPTEWEPEAERSGARRPGTAGA</sequence>
<feature type="compositionally biased region" description="Basic and acidic residues" evidence="1">
    <location>
        <begin position="78"/>
        <end position="90"/>
    </location>
</feature>
<name>A0ABN8YAL6_RANTA</name>
<accession>A0ABN8YAL6</accession>